<name>A0A5C9A6D0_9GAMM</name>
<dbReference type="Pfam" id="PF02720">
    <property type="entry name" value="DUF222"/>
    <property type="match status" value="1"/>
</dbReference>
<dbReference type="Proteomes" id="UP000321039">
    <property type="component" value="Unassembled WGS sequence"/>
</dbReference>
<protein>
    <submittedName>
        <fullName evidence="3">DUF222 domain-containing protein</fullName>
    </submittedName>
</protein>
<organism evidence="3 4">
    <name type="scientific">Parahaliea maris</name>
    <dbReference type="NCBI Taxonomy" id="2716870"/>
    <lineage>
        <taxon>Bacteria</taxon>
        <taxon>Pseudomonadati</taxon>
        <taxon>Pseudomonadota</taxon>
        <taxon>Gammaproteobacteria</taxon>
        <taxon>Cellvibrionales</taxon>
        <taxon>Halieaceae</taxon>
        <taxon>Parahaliea</taxon>
    </lineage>
</organism>
<gene>
    <name evidence="3" type="ORF">FV139_06685</name>
</gene>
<dbReference type="GO" id="GO:0008270">
    <property type="term" value="F:zinc ion binding"/>
    <property type="evidence" value="ECO:0007669"/>
    <property type="project" value="InterPro"/>
</dbReference>
<proteinExistence type="inferred from homology"/>
<feature type="domain" description="HNH nuclease" evidence="2">
    <location>
        <begin position="344"/>
        <end position="395"/>
    </location>
</feature>
<reference evidence="3 4" key="1">
    <citation type="submission" date="2019-08" db="EMBL/GenBank/DDBJ databases">
        <title>Parahaliea maris sp. nov., isolated from the surface seawater.</title>
        <authorList>
            <person name="Liu Y."/>
        </authorList>
    </citation>
    <scope>NUCLEOTIDE SEQUENCE [LARGE SCALE GENOMIC DNA]</scope>
    <source>
        <strain evidence="3 4">HSLHS9</strain>
    </source>
</reference>
<sequence length="484" mass="53618">MNLPVRITEPFHADDTDDLARQITLLAGQINAATHRLLKLIAEFDNCKGWSGGGTVRTCAHWLNWQCGIALGAAREKIRVAHRLEELPLIDSAFAKGEISYSKVRAMTRVATADNEDYLLMIARHGTASHMEKLVGKFDKVKKQLSDRRRENEQENNRKLLYYQDDDGMWVIHAKLPPEAGEKVIKALEAVAAPIQAEHQQALQESCAADSAGDVSAETFSATVEREQRESGNRFRELLEHTRADALVKITEHFLATSAGGTSPQALKGAERCQIILHIDIDTLQKSGSTHTHGPHCCEFEHKQWLSPDTTRRLSCDASLVTVLENNNGEVLNIGRRARTVPPAIRRALALRDKTCRVPGCCESRYVDAHHIQHWADGGETSLNNLVTLCRYHHRLLHQGGFRIEAVPSEGHASPALRFTTPAGSAIKSSLFPQYPDVSAETSALALRKLGPNVEANTIRPYWTGETMDYGMAVDGLLRLTLQG</sequence>
<dbReference type="Pfam" id="PF01844">
    <property type="entry name" value="HNH"/>
    <property type="match status" value="1"/>
</dbReference>
<accession>A0A5C9A6D0</accession>
<evidence type="ECO:0000313" key="4">
    <source>
        <dbReference type="Proteomes" id="UP000321039"/>
    </source>
</evidence>
<dbReference type="GO" id="GO:0003676">
    <property type="term" value="F:nucleic acid binding"/>
    <property type="evidence" value="ECO:0007669"/>
    <property type="project" value="InterPro"/>
</dbReference>
<dbReference type="SMART" id="SM00507">
    <property type="entry name" value="HNHc"/>
    <property type="match status" value="1"/>
</dbReference>
<evidence type="ECO:0000259" key="2">
    <source>
        <dbReference type="SMART" id="SM00507"/>
    </source>
</evidence>
<evidence type="ECO:0000256" key="1">
    <source>
        <dbReference type="ARBA" id="ARBA00023450"/>
    </source>
</evidence>
<evidence type="ECO:0000313" key="3">
    <source>
        <dbReference type="EMBL" id="TXS95562.1"/>
    </source>
</evidence>
<dbReference type="GO" id="GO:0004519">
    <property type="term" value="F:endonuclease activity"/>
    <property type="evidence" value="ECO:0007669"/>
    <property type="project" value="InterPro"/>
</dbReference>
<keyword evidence="4" id="KW-1185">Reference proteome</keyword>
<dbReference type="InterPro" id="IPR003870">
    <property type="entry name" value="DUF222"/>
</dbReference>
<dbReference type="InterPro" id="IPR002711">
    <property type="entry name" value="HNH"/>
</dbReference>
<dbReference type="EMBL" id="VRZA01000002">
    <property type="protein sequence ID" value="TXS95562.1"/>
    <property type="molecule type" value="Genomic_DNA"/>
</dbReference>
<dbReference type="RefSeq" id="WP_148067473.1">
    <property type="nucleotide sequence ID" value="NZ_VRZA01000002.1"/>
</dbReference>
<comment type="caution">
    <text evidence="3">The sequence shown here is derived from an EMBL/GenBank/DDBJ whole genome shotgun (WGS) entry which is preliminary data.</text>
</comment>
<dbReference type="CDD" id="cd00085">
    <property type="entry name" value="HNHc"/>
    <property type="match status" value="1"/>
</dbReference>
<dbReference type="AlphaFoldDB" id="A0A5C9A6D0"/>
<dbReference type="InterPro" id="IPR003615">
    <property type="entry name" value="HNH_nuc"/>
</dbReference>
<comment type="similarity">
    <text evidence="1">Belongs to the Rv1128c/1148c/1588c/1702c/1945/3466 family.</text>
</comment>
<dbReference type="Gene3D" id="1.10.30.50">
    <property type="match status" value="1"/>
</dbReference>